<evidence type="ECO:0000313" key="2">
    <source>
        <dbReference type="EMBL" id="GLB45098.1"/>
    </source>
</evidence>
<dbReference type="Proteomes" id="UP001063166">
    <property type="component" value="Unassembled WGS sequence"/>
</dbReference>
<organism evidence="2 3">
    <name type="scientific">Lyophyllum shimeji</name>
    <name type="common">Hon-shimeji</name>
    <name type="synonym">Tricholoma shimeji</name>
    <dbReference type="NCBI Taxonomy" id="47721"/>
    <lineage>
        <taxon>Eukaryota</taxon>
        <taxon>Fungi</taxon>
        <taxon>Dikarya</taxon>
        <taxon>Basidiomycota</taxon>
        <taxon>Agaricomycotina</taxon>
        <taxon>Agaricomycetes</taxon>
        <taxon>Agaricomycetidae</taxon>
        <taxon>Agaricales</taxon>
        <taxon>Tricholomatineae</taxon>
        <taxon>Lyophyllaceae</taxon>
        <taxon>Lyophyllum</taxon>
    </lineage>
</organism>
<protein>
    <submittedName>
        <fullName evidence="2">Uncharacterized protein</fullName>
    </submittedName>
</protein>
<feature type="region of interest" description="Disordered" evidence="1">
    <location>
        <begin position="896"/>
        <end position="940"/>
    </location>
</feature>
<feature type="region of interest" description="Disordered" evidence="1">
    <location>
        <begin position="355"/>
        <end position="382"/>
    </location>
</feature>
<dbReference type="OrthoDB" id="3065040at2759"/>
<dbReference type="EMBL" id="BRPK01000020">
    <property type="protein sequence ID" value="GLB45098.1"/>
    <property type="molecule type" value="Genomic_DNA"/>
</dbReference>
<feature type="compositionally biased region" description="Polar residues" evidence="1">
    <location>
        <begin position="562"/>
        <end position="580"/>
    </location>
</feature>
<feature type="compositionally biased region" description="Pro residues" evidence="1">
    <location>
        <begin position="513"/>
        <end position="528"/>
    </location>
</feature>
<feature type="compositionally biased region" description="Basic residues" evidence="1">
    <location>
        <begin position="776"/>
        <end position="794"/>
    </location>
</feature>
<feature type="compositionally biased region" description="Basic and acidic residues" evidence="1">
    <location>
        <begin position="841"/>
        <end position="850"/>
    </location>
</feature>
<sequence>MDSRRFPSLRLSSLADFHLDPCVDDTLQFDIPPFSQYNGWTLTSRYMAWSPNSTVKAFLPGIPPPTFLSTPAVNPSQRRFDGSLGRFDWTVAPQLVGNRFWRALCLRPRIGYGRRQEFPEYESLTNLWISKDRDVGRIAPEYISRLQTRLADLDSKIAACSPMRGSYVQFWDSRPRDPSPAAIGALSHITRWADAVDTGVAVQRDIKEKAAWLEFASRLRTESWNTSLARVQNSGVPPAHDVYLGAWINGGRKSESLWLLAQGVPVFIAHRLEPEEIYHDSSLEPDTHRKWWEGTDAEDLQDDRYPYDQVAIRNQSVQVAARPYPYTLRPSSVAPAFYHASFPRNQRWRGPLIGYSASAPPPSPARRTPSPLTLPAEEASEPQIKPRCEAAPLEYVPVHPDREPWIKPPPLFDNRRPGQWTKWVTDDWVVCTQVGKKSSDPDNYEYCLYDRDNQRRIHFDTIPDPPPGAVSDSDVFGRPAPRARFVGLHGDVRISRWLYPSEYPAASTLSLPIPVPPASALPPRPTPARRPEESVDDMPVDPPPSITTAPAGDDVEMDEISLGSSSEAPTRDPNPSSFTPRPSRFLRSSVFPPSTSWDVLKRSLLDLAERRPDIHIRTIVRTVTQAATRAEHRHTVWIAASSVDSAQALRLAYTGPAAGGPTTTLLWATKEEFDQASAAATDSWPPSLPSRPASPQSAFDAGQEDRWSLPPPQDPSTDIPRGRSPGPQAGPSRSIDRRSPPGSSQSSRGSSSPSPGRPRRSRKGKERAGLYPTRTAGRRRVAHERSRSPYRSRRSPSPYAGYRRQHTPDRHWSPPPYRHRAPSPPRHWSSRRGSHSRQRGIPHDSAEASSRRPGTPTVPTSSAAIRTLPAPESAEFTEFVDLIARAVGRLPWSASHEAEMASASLTPAVPATPMEVDQGPSEPPSSRTGAPCGYARLPSR</sequence>
<proteinExistence type="predicted"/>
<feature type="compositionally biased region" description="Basic residues" evidence="1">
    <location>
        <begin position="828"/>
        <end position="840"/>
    </location>
</feature>
<gene>
    <name evidence="2" type="ORF">LshimejAT787_2000030</name>
</gene>
<feature type="compositionally biased region" description="Low complexity" evidence="1">
    <location>
        <begin position="740"/>
        <end position="754"/>
    </location>
</feature>
<feature type="region of interest" description="Disordered" evidence="1">
    <location>
        <begin position="676"/>
        <end position="863"/>
    </location>
</feature>
<comment type="caution">
    <text evidence="2">The sequence shown here is derived from an EMBL/GenBank/DDBJ whole genome shotgun (WGS) entry which is preliminary data.</text>
</comment>
<name>A0A9P3UTZ9_LYOSH</name>
<keyword evidence="3" id="KW-1185">Reference proteome</keyword>
<dbReference type="AlphaFoldDB" id="A0A9P3UTZ9"/>
<reference evidence="2" key="1">
    <citation type="submission" date="2022-07" db="EMBL/GenBank/DDBJ databases">
        <title>The genome of Lyophyllum shimeji provides insight into the initial evolution of ectomycorrhizal fungal genome.</title>
        <authorList>
            <person name="Kobayashi Y."/>
            <person name="Shibata T."/>
            <person name="Hirakawa H."/>
            <person name="Shigenobu S."/>
            <person name="Nishiyama T."/>
            <person name="Yamada A."/>
            <person name="Hasebe M."/>
            <person name="Kawaguchi M."/>
        </authorList>
    </citation>
    <scope>NUCLEOTIDE SEQUENCE</scope>
    <source>
        <strain evidence="2">AT787</strain>
    </source>
</reference>
<evidence type="ECO:0000313" key="3">
    <source>
        <dbReference type="Proteomes" id="UP001063166"/>
    </source>
</evidence>
<accession>A0A9P3UTZ9</accession>
<evidence type="ECO:0000256" key="1">
    <source>
        <dbReference type="SAM" id="MobiDB-lite"/>
    </source>
</evidence>
<feature type="region of interest" description="Disordered" evidence="1">
    <location>
        <begin position="510"/>
        <end position="585"/>
    </location>
</feature>